<sequence length="151" mass="17746">MSYRYLDLKTDDYNRHLINNLESFKEAIEALKNNKVVLAHGYCARWCKQITYYVRDYSHYDSCFHSHICSGCGSRFFLNGFKGYIAMGDIDDTTLGQCVKYEIRRLNAIPIQKKILRDVLNQAISERTNTISKLIREQDEFSNLRTQLMQI</sequence>
<gene>
    <name evidence="1" type="ORF">A2930_00920</name>
</gene>
<proteinExistence type="predicted"/>
<comment type="caution">
    <text evidence="1">The sequence shown here is derived from an EMBL/GenBank/DDBJ whole genome shotgun (WGS) entry which is preliminary data.</text>
</comment>
<reference evidence="1 2" key="1">
    <citation type="journal article" date="2016" name="Nat. Commun.">
        <title>Thousands of microbial genomes shed light on interconnected biogeochemical processes in an aquifer system.</title>
        <authorList>
            <person name="Anantharaman K."/>
            <person name="Brown C.T."/>
            <person name="Hug L.A."/>
            <person name="Sharon I."/>
            <person name="Castelle C.J."/>
            <person name="Probst A.J."/>
            <person name="Thomas B.C."/>
            <person name="Singh A."/>
            <person name="Wilkins M.J."/>
            <person name="Karaoz U."/>
            <person name="Brodie E.L."/>
            <person name="Williams K.H."/>
            <person name="Hubbard S.S."/>
            <person name="Banfield J.F."/>
        </authorList>
    </citation>
    <scope>NUCLEOTIDE SEQUENCE [LARGE SCALE GENOMIC DNA]</scope>
</reference>
<evidence type="ECO:0000313" key="2">
    <source>
        <dbReference type="Proteomes" id="UP000178114"/>
    </source>
</evidence>
<name>A0A1F5WY96_9BACT</name>
<accession>A0A1F5WY96</accession>
<dbReference type="Proteomes" id="UP000178114">
    <property type="component" value="Unassembled WGS sequence"/>
</dbReference>
<evidence type="ECO:0000313" key="1">
    <source>
        <dbReference type="EMBL" id="OGF80573.1"/>
    </source>
</evidence>
<organism evidence="1 2">
    <name type="scientific">Candidatus Giovannonibacteria bacterium RIFCSPLOWO2_01_FULL_45_34</name>
    <dbReference type="NCBI Taxonomy" id="1798351"/>
    <lineage>
        <taxon>Bacteria</taxon>
        <taxon>Candidatus Giovannoniibacteriota</taxon>
    </lineage>
</organism>
<dbReference type="AlphaFoldDB" id="A0A1F5WY96"/>
<dbReference type="EMBL" id="MFID01000033">
    <property type="protein sequence ID" value="OGF80573.1"/>
    <property type="molecule type" value="Genomic_DNA"/>
</dbReference>
<protein>
    <submittedName>
        <fullName evidence="1">Uncharacterized protein</fullName>
    </submittedName>
</protein>